<dbReference type="GO" id="GO:0009086">
    <property type="term" value="P:methionine biosynthetic process"/>
    <property type="evidence" value="ECO:0007669"/>
    <property type="project" value="InterPro"/>
</dbReference>
<evidence type="ECO:0000313" key="4">
    <source>
        <dbReference type="EMBL" id="CAD9238295.1"/>
    </source>
</evidence>
<sequence>MAAFVAGAGIGRCRVGGGSVGWSMKSWTRGMPPPRAGGARARRVVLAMMAPDAAKTVEIMAAAEMAEREGEQLGPDATVRAYVRAPDEKMASMNDESAEMAYNVLRVDPGGVSEERRALLRDAASSTRAVHGGERPKGGKKARAVLDAITTPVVQSATFTFRNSRECIEYNEGNYASFEYGRYGNPTTRAAEEKLMLLEGADDALLSSSGMNAVTTMLLALLPAGGHIVVTTDCYRRTRQFVQTLLPKMGITCTVLDPADVNALEKVLAERGADLYFSESPTNPMVRVVDVPAVAALCAKYNTICCIDTTFATAYNYRPIEHGAHLVLHSGTKYLAGHNDVICGALAGDAHLIAQVRALHGVLGGVLDPHSAYLLLRGMKTLSLRLAAQNRNAEALARFLEAHPKVSRVHYPTIAGHPDYKIAQQQLADGARGFGGVLSFELAGDGNPWSTATFEAANRFVDALRIPYIGPSLGGVESLVEQVCIMGYYDQPLETRQRLGISNGFIRFACGIEDSDDVIADVANALDAA</sequence>
<dbReference type="CDD" id="cd00614">
    <property type="entry name" value="CGS_like"/>
    <property type="match status" value="1"/>
</dbReference>
<reference evidence="4" key="1">
    <citation type="submission" date="2021-01" db="EMBL/GenBank/DDBJ databases">
        <authorList>
            <person name="Corre E."/>
            <person name="Pelletier E."/>
            <person name="Niang G."/>
            <person name="Scheremetjew M."/>
            <person name="Finn R."/>
            <person name="Kale V."/>
            <person name="Holt S."/>
            <person name="Cochrane G."/>
            <person name="Meng A."/>
            <person name="Brown T."/>
            <person name="Cohen L."/>
        </authorList>
    </citation>
    <scope>NUCLEOTIDE SEQUENCE</scope>
    <source>
        <strain evidence="4">CCMP3124</strain>
    </source>
</reference>
<proteinExistence type="inferred from homology"/>
<evidence type="ECO:0000256" key="1">
    <source>
        <dbReference type="ARBA" id="ARBA00001933"/>
    </source>
</evidence>
<dbReference type="FunFam" id="3.40.640.10:FF:000046">
    <property type="entry name" value="Cystathionine gamma-lyase"/>
    <property type="match status" value="1"/>
</dbReference>
<dbReference type="GO" id="GO:0019346">
    <property type="term" value="P:transsulfuration"/>
    <property type="evidence" value="ECO:0007669"/>
    <property type="project" value="InterPro"/>
</dbReference>
<protein>
    <recommendedName>
        <fullName evidence="5">Cystathionine gamma-synthase</fullName>
    </recommendedName>
</protein>
<comment type="similarity">
    <text evidence="3">Belongs to the trans-sulfuration enzymes family.</text>
</comment>
<keyword evidence="2 3" id="KW-0663">Pyridoxal phosphate</keyword>
<comment type="cofactor">
    <cofactor evidence="1 3">
        <name>pyridoxal 5'-phosphate</name>
        <dbReference type="ChEBI" id="CHEBI:597326"/>
    </cofactor>
</comment>
<dbReference type="Pfam" id="PF01053">
    <property type="entry name" value="Cys_Met_Meta_PP"/>
    <property type="match status" value="1"/>
</dbReference>
<dbReference type="PANTHER" id="PTHR43379:SF1">
    <property type="entry name" value="CYSTATHIONINE GAMMA-SYNTHASE 1, CHLOROPLASTIC-RELATED"/>
    <property type="match status" value="1"/>
</dbReference>
<dbReference type="AlphaFoldDB" id="A0A7S1XHW8"/>
<organism evidence="4">
    <name type="scientific">Erythrolobus australicus</name>
    <dbReference type="NCBI Taxonomy" id="1077150"/>
    <lineage>
        <taxon>Eukaryota</taxon>
        <taxon>Rhodophyta</taxon>
        <taxon>Bangiophyceae</taxon>
        <taxon>Porphyridiales</taxon>
        <taxon>Porphyridiaceae</taxon>
        <taxon>Erythrolobus</taxon>
    </lineage>
</organism>
<dbReference type="InterPro" id="IPR044639">
    <property type="entry name" value="CGS1/2"/>
</dbReference>
<dbReference type="GO" id="GO:0030170">
    <property type="term" value="F:pyridoxal phosphate binding"/>
    <property type="evidence" value="ECO:0007669"/>
    <property type="project" value="InterPro"/>
</dbReference>
<accession>A0A7S1XHW8</accession>
<evidence type="ECO:0000256" key="2">
    <source>
        <dbReference type="ARBA" id="ARBA00022898"/>
    </source>
</evidence>
<gene>
    <name evidence="4" type="ORF">EAUS1353_LOCUS24</name>
</gene>
<dbReference type="EMBL" id="HBGI01000027">
    <property type="protein sequence ID" value="CAD9238295.1"/>
    <property type="molecule type" value="Transcribed_RNA"/>
</dbReference>
<dbReference type="InterPro" id="IPR015421">
    <property type="entry name" value="PyrdxlP-dep_Trfase_major"/>
</dbReference>
<dbReference type="InterPro" id="IPR015422">
    <property type="entry name" value="PyrdxlP-dep_Trfase_small"/>
</dbReference>
<dbReference type="InterPro" id="IPR000277">
    <property type="entry name" value="Cys/Met-Metab_PyrdxlP-dep_enz"/>
</dbReference>
<dbReference type="GO" id="GO:0009507">
    <property type="term" value="C:chloroplast"/>
    <property type="evidence" value="ECO:0007669"/>
    <property type="project" value="TreeGrafter"/>
</dbReference>
<dbReference type="SUPFAM" id="SSF53383">
    <property type="entry name" value="PLP-dependent transferases"/>
    <property type="match status" value="1"/>
</dbReference>
<dbReference type="Gene3D" id="3.90.1150.10">
    <property type="entry name" value="Aspartate Aminotransferase, domain 1"/>
    <property type="match status" value="1"/>
</dbReference>
<dbReference type="InterPro" id="IPR015424">
    <property type="entry name" value="PyrdxlP-dep_Trfase"/>
</dbReference>
<name>A0A7S1XHW8_9RHOD</name>
<dbReference type="PANTHER" id="PTHR43379">
    <property type="entry name" value="CYSTATHIONINE GAMMA-SYNTHASE"/>
    <property type="match status" value="1"/>
</dbReference>
<evidence type="ECO:0008006" key="5">
    <source>
        <dbReference type="Google" id="ProtNLM"/>
    </source>
</evidence>
<dbReference type="GO" id="GO:0003962">
    <property type="term" value="F:cystathionine gamma-synthase activity"/>
    <property type="evidence" value="ECO:0007669"/>
    <property type="project" value="InterPro"/>
</dbReference>
<dbReference type="Gene3D" id="3.40.640.10">
    <property type="entry name" value="Type I PLP-dependent aspartate aminotransferase-like (Major domain)"/>
    <property type="match status" value="1"/>
</dbReference>
<evidence type="ECO:0000256" key="3">
    <source>
        <dbReference type="RuleBase" id="RU362118"/>
    </source>
</evidence>